<keyword evidence="12" id="KW-0902">Two-component regulatory system</keyword>
<organism evidence="18 19">
    <name type="scientific">Pasteurella testudinis DSM 23072</name>
    <dbReference type="NCBI Taxonomy" id="1122938"/>
    <lineage>
        <taxon>Bacteria</taxon>
        <taxon>Pseudomonadati</taxon>
        <taxon>Pseudomonadota</taxon>
        <taxon>Gammaproteobacteria</taxon>
        <taxon>Pasteurellales</taxon>
        <taxon>Pasteurellaceae</taxon>
        <taxon>Pasteurella</taxon>
    </lineage>
</organism>
<dbReference type="Pfam" id="PF00512">
    <property type="entry name" value="HisKA"/>
    <property type="match status" value="1"/>
</dbReference>
<evidence type="ECO:0000313" key="19">
    <source>
        <dbReference type="Proteomes" id="UP000192408"/>
    </source>
</evidence>
<keyword evidence="14" id="KW-0175">Coiled coil</keyword>
<dbReference type="PRINTS" id="PR00344">
    <property type="entry name" value="BCTRLSENSOR"/>
</dbReference>
<keyword evidence="6" id="KW-0808">Transferase</keyword>
<dbReference type="STRING" id="1122938.SAMN05660772_02164"/>
<gene>
    <name evidence="18" type="ORF">SAMN05660772_02164</name>
</gene>
<dbReference type="InterPro" id="IPR036097">
    <property type="entry name" value="HisK_dim/P_sf"/>
</dbReference>
<evidence type="ECO:0000256" key="11">
    <source>
        <dbReference type="ARBA" id="ARBA00022989"/>
    </source>
</evidence>
<dbReference type="GO" id="GO:0005886">
    <property type="term" value="C:plasma membrane"/>
    <property type="evidence" value="ECO:0007669"/>
    <property type="project" value="UniProtKB-SubCell"/>
</dbReference>
<evidence type="ECO:0000256" key="8">
    <source>
        <dbReference type="ARBA" id="ARBA00022741"/>
    </source>
</evidence>
<keyword evidence="5" id="KW-0597">Phosphoprotein</keyword>
<evidence type="ECO:0000256" key="9">
    <source>
        <dbReference type="ARBA" id="ARBA00022777"/>
    </source>
</evidence>
<dbReference type="InterPro" id="IPR003660">
    <property type="entry name" value="HAMP_dom"/>
</dbReference>
<dbReference type="InterPro" id="IPR004358">
    <property type="entry name" value="Sig_transdc_His_kin-like_C"/>
</dbReference>
<evidence type="ECO:0000256" key="15">
    <source>
        <dbReference type="SAM" id="Phobius"/>
    </source>
</evidence>
<dbReference type="Gene3D" id="3.30.565.10">
    <property type="entry name" value="Histidine kinase-like ATPase, C-terminal domain"/>
    <property type="match status" value="1"/>
</dbReference>
<dbReference type="NCBIfam" id="NF007007">
    <property type="entry name" value="PRK09470.1"/>
    <property type="match status" value="1"/>
</dbReference>
<dbReference type="InterPro" id="IPR058125">
    <property type="entry name" value="CpxA"/>
</dbReference>
<dbReference type="SMART" id="SM00304">
    <property type="entry name" value="HAMP"/>
    <property type="match status" value="1"/>
</dbReference>
<dbReference type="RefSeq" id="WP_084256640.1">
    <property type="nucleotide sequence ID" value="NZ_FWWV01000010.1"/>
</dbReference>
<dbReference type="InterPro" id="IPR038515">
    <property type="entry name" value="CpxA_peri_sf"/>
</dbReference>
<dbReference type="Gene3D" id="1.10.287.130">
    <property type="match status" value="1"/>
</dbReference>
<dbReference type="InterPro" id="IPR003661">
    <property type="entry name" value="HisK_dim/P_dom"/>
</dbReference>
<keyword evidence="13 15" id="KW-0472">Membrane</keyword>
<dbReference type="EMBL" id="FWWV01000010">
    <property type="protein sequence ID" value="SMB82798.1"/>
    <property type="molecule type" value="Genomic_DNA"/>
</dbReference>
<evidence type="ECO:0000256" key="14">
    <source>
        <dbReference type="SAM" id="Coils"/>
    </source>
</evidence>
<name>A0A1W1UNU1_9PAST</name>
<accession>A0A1W1UNU1</accession>
<dbReference type="PANTHER" id="PTHR45528">
    <property type="entry name" value="SENSOR HISTIDINE KINASE CPXA"/>
    <property type="match status" value="1"/>
</dbReference>
<dbReference type="InterPro" id="IPR036890">
    <property type="entry name" value="HATPase_C_sf"/>
</dbReference>
<evidence type="ECO:0000256" key="3">
    <source>
        <dbReference type="ARBA" id="ARBA00012438"/>
    </source>
</evidence>
<dbReference type="Gene3D" id="3.30.450.210">
    <property type="entry name" value="Two-component sensor protein CpxA, periplasmic domain"/>
    <property type="match status" value="1"/>
</dbReference>
<keyword evidence="8" id="KW-0547">Nucleotide-binding</keyword>
<dbReference type="SUPFAM" id="SSF47384">
    <property type="entry name" value="Homodimeric domain of signal transducing histidine kinase"/>
    <property type="match status" value="1"/>
</dbReference>
<dbReference type="InterPro" id="IPR005467">
    <property type="entry name" value="His_kinase_dom"/>
</dbReference>
<dbReference type="GO" id="GO:0000155">
    <property type="term" value="F:phosphorelay sensor kinase activity"/>
    <property type="evidence" value="ECO:0007669"/>
    <property type="project" value="InterPro"/>
</dbReference>
<dbReference type="SUPFAM" id="SSF55874">
    <property type="entry name" value="ATPase domain of HSP90 chaperone/DNA topoisomerase II/histidine kinase"/>
    <property type="match status" value="1"/>
</dbReference>
<dbReference type="InterPro" id="IPR050398">
    <property type="entry name" value="HssS/ArlS-like"/>
</dbReference>
<dbReference type="FunFam" id="3.30.565.10:FF:000011">
    <property type="entry name" value="Sensor histidine kinase CpxA"/>
    <property type="match status" value="1"/>
</dbReference>
<dbReference type="Proteomes" id="UP000192408">
    <property type="component" value="Unassembled WGS sequence"/>
</dbReference>
<comment type="catalytic activity">
    <reaction evidence="1">
        <text>ATP + protein L-histidine = ADP + protein N-phospho-L-histidine.</text>
        <dbReference type="EC" id="2.7.13.3"/>
    </reaction>
</comment>
<keyword evidence="10" id="KW-0067">ATP-binding</keyword>
<dbReference type="AlphaFoldDB" id="A0A1W1UNU1"/>
<feature type="transmembrane region" description="Helical" evidence="15">
    <location>
        <begin position="184"/>
        <end position="205"/>
    </location>
</feature>
<protein>
    <recommendedName>
        <fullName evidence="3">histidine kinase</fullName>
        <ecNumber evidence="3">2.7.13.3</ecNumber>
    </recommendedName>
</protein>
<evidence type="ECO:0000256" key="2">
    <source>
        <dbReference type="ARBA" id="ARBA00004651"/>
    </source>
</evidence>
<dbReference type="SUPFAM" id="SSF158472">
    <property type="entry name" value="HAMP domain-like"/>
    <property type="match status" value="1"/>
</dbReference>
<evidence type="ECO:0000256" key="13">
    <source>
        <dbReference type="ARBA" id="ARBA00023136"/>
    </source>
</evidence>
<proteinExistence type="predicted"/>
<keyword evidence="19" id="KW-1185">Reference proteome</keyword>
<reference evidence="19" key="1">
    <citation type="submission" date="2017-04" db="EMBL/GenBank/DDBJ databases">
        <authorList>
            <person name="Varghese N."/>
            <person name="Submissions S."/>
        </authorList>
    </citation>
    <scope>NUCLEOTIDE SEQUENCE [LARGE SCALE GENOMIC DNA]</scope>
    <source>
        <strain evidence="19">DSM 23072</strain>
    </source>
</reference>
<keyword evidence="9 18" id="KW-0418">Kinase</keyword>
<feature type="domain" description="Histidine kinase" evidence="16">
    <location>
        <begin position="265"/>
        <end position="479"/>
    </location>
</feature>
<evidence type="ECO:0000256" key="7">
    <source>
        <dbReference type="ARBA" id="ARBA00022692"/>
    </source>
</evidence>
<feature type="transmembrane region" description="Helical" evidence="15">
    <location>
        <begin position="20"/>
        <end position="39"/>
    </location>
</feature>
<dbReference type="EC" id="2.7.13.3" evidence="3"/>
<dbReference type="CDD" id="cd06225">
    <property type="entry name" value="HAMP"/>
    <property type="match status" value="1"/>
</dbReference>
<evidence type="ECO:0000256" key="5">
    <source>
        <dbReference type="ARBA" id="ARBA00022553"/>
    </source>
</evidence>
<evidence type="ECO:0000256" key="1">
    <source>
        <dbReference type="ARBA" id="ARBA00000085"/>
    </source>
</evidence>
<dbReference type="GO" id="GO:0005524">
    <property type="term" value="F:ATP binding"/>
    <property type="evidence" value="ECO:0007669"/>
    <property type="project" value="UniProtKB-KW"/>
</dbReference>
<sequence>MKILRKFFRLLNSINVQIFFLFWLIWLAFFVLMGFAFFIPTMDARNYTELSNDEVNLYQFEVIKLTKNNILYDLQYQNNTSHNLQDDRPNMMQPSRKPVLLDPNDFNNIIGQLDYNESSQLYQFANRSNNPLSPQKRRFYNQDIIGPFISPYPLSEESEPYLLYFIDVVDPQREFINFFFDHPLIMLFLLMATSTPLLLGLIFSLTQPIKELRSAANAISTGNLSVNPILEERGSMELREVGKSFNHMVMSLEHMISSQQRLLLDVSHELRTPLTRLQLAAALLRRRQGENAELQRIETETERMEKMLNQLLTLSRQSANAHINRAIFPLPRIWEEVVEDAKFESKERHFEFSFSQHIQNPQNYFINGNEDTLASALENIIRNAFKYAKGQVHLNCRIINDKQLEIIVDDNGDGVDEHEYQQIFLPFYRTDQARARTTGGSGLGLSIVANSVEQHKGTVTASKSPLGGLRITIHLPLWLEA</sequence>
<dbReference type="InterPro" id="IPR003594">
    <property type="entry name" value="HATPase_dom"/>
</dbReference>
<feature type="coiled-coil region" evidence="14">
    <location>
        <begin position="280"/>
        <end position="317"/>
    </location>
</feature>
<dbReference type="PANTHER" id="PTHR45528:SF1">
    <property type="entry name" value="SENSOR HISTIDINE KINASE CPXA"/>
    <property type="match status" value="1"/>
</dbReference>
<dbReference type="PROSITE" id="PS50885">
    <property type="entry name" value="HAMP"/>
    <property type="match status" value="1"/>
</dbReference>
<evidence type="ECO:0000256" key="4">
    <source>
        <dbReference type="ARBA" id="ARBA00022475"/>
    </source>
</evidence>
<comment type="subcellular location">
    <subcellularLocation>
        <location evidence="2">Cell membrane</location>
        <topology evidence="2">Multi-pass membrane protein</topology>
    </subcellularLocation>
</comment>
<evidence type="ECO:0000313" key="18">
    <source>
        <dbReference type="EMBL" id="SMB82798.1"/>
    </source>
</evidence>
<feature type="domain" description="HAMP" evidence="17">
    <location>
        <begin position="203"/>
        <end position="257"/>
    </location>
</feature>
<keyword evidence="4" id="KW-1003">Cell membrane</keyword>
<keyword evidence="7 15" id="KW-0812">Transmembrane</keyword>
<evidence type="ECO:0000256" key="10">
    <source>
        <dbReference type="ARBA" id="ARBA00022840"/>
    </source>
</evidence>
<evidence type="ECO:0000259" key="16">
    <source>
        <dbReference type="PROSITE" id="PS50109"/>
    </source>
</evidence>
<dbReference type="Pfam" id="PF02518">
    <property type="entry name" value="HATPase_c"/>
    <property type="match status" value="1"/>
</dbReference>
<evidence type="ECO:0000259" key="17">
    <source>
        <dbReference type="PROSITE" id="PS50885"/>
    </source>
</evidence>
<evidence type="ECO:0000256" key="6">
    <source>
        <dbReference type="ARBA" id="ARBA00022679"/>
    </source>
</evidence>
<keyword evidence="11 15" id="KW-1133">Transmembrane helix</keyword>
<dbReference type="PROSITE" id="PS50109">
    <property type="entry name" value="HIS_KIN"/>
    <property type="match status" value="1"/>
</dbReference>
<dbReference type="SMART" id="SM00387">
    <property type="entry name" value="HATPase_c"/>
    <property type="match status" value="1"/>
</dbReference>
<evidence type="ECO:0000256" key="12">
    <source>
        <dbReference type="ARBA" id="ARBA00023012"/>
    </source>
</evidence>
<dbReference type="Pfam" id="PF00672">
    <property type="entry name" value="HAMP"/>
    <property type="match status" value="1"/>
</dbReference>
<dbReference type="SMART" id="SM00388">
    <property type="entry name" value="HisKA"/>
    <property type="match status" value="1"/>
</dbReference>
<dbReference type="CDD" id="cd00082">
    <property type="entry name" value="HisKA"/>
    <property type="match status" value="1"/>
</dbReference>